<keyword evidence="2" id="KW-1185">Reference proteome</keyword>
<dbReference type="Proteomes" id="UP000499080">
    <property type="component" value="Unassembled WGS sequence"/>
</dbReference>
<organism evidence="1 2">
    <name type="scientific">Araneus ventricosus</name>
    <name type="common">Orbweaver spider</name>
    <name type="synonym">Epeira ventricosa</name>
    <dbReference type="NCBI Taxonomy" id="182803"/>
    <lineage>
        <taxon>Eukaryota</taxon>
        <taxon>Metazoa</taxon>
        <taxon>Ecdysozoa</taxon>
        <taxon>Arthropoda</taxon>
        <taxon>Chelicerata</taxon>
        <taxon>Arachnida</taxon>
        <taxon>Araneae</taxon>
        <taxon>Araneomorphae</taxon>
        <taxon>Entelegynae</taxon>
        <taxon>Araneoidea</taxon>
        <taxon>Araneidae</taxon>
        <taxon>Araneus</taxon>
    </lineage>
</organism>
<name>A0A4Y2D450_ARAVE</name>
<dbReference type="AlphaFoldDB" id="A0A4Y2D450"/>
<comment type="caution">
    <text evidence="1">The sequence shown here is derived from an EMBL/GenBank/DDBJ whole genome shotgun (WGS) entry which is preliminary data.</text>
</comment>
<sequence>MSLGQQRHTSGTSSPQSQCLLNCVFRNTYAWTCIVLGSQLCHCLMPILLYPAGQSLTSFFLAFPITCKSKCKNDYLPSLAAVIYISHLPTCLPRLPDEFIEICWDGHNVLARQCIPYYGK</sequence>
<proteinExistence type="predicted"/>
<gene>
    <name evidence="1" type="ORF">AVEN_235865_1</name>
</gene>
<protein>
    <submittedName>
        <fullName evidence="1">Uncharacterized protein</fullName>
    </submittedName>
</protein>
<evidence type="ECO:0000313" key="1">
    <source>
        <dbReference type="EMBL" id="GBM11500.1"/>
    </source>
</evidence>
<evidence type="ECO:0000313" key="2">
    <source>
        <dbReference type="Proteomes" id="UP000499080"/>
    </source>
</evidence>
<accession>A0A4Y2D450</accession>
<dbReference type="EMBL" id="BGPR01165463">
    <property type="protein sequence ID" value="GBM11500.1"/>
    <property type="molecule type" value="Genomic_DNA"/>
</dbReference>
<reference evidence="1 2" key="1">
    <citation type="journal article" date="2019" name="Sci. Rep.">
        <title>Orb-weaving spider Araneus ventricosus genome elucidates the spidroin gene catalogue.</title>
        <authorList>
            <person name="Kono N."/>
            <person name="Nakamura H."/>
            <person name="Ohtoshi R."/>
            <person name="Moran D.A.P."/>
            <person name="Shinohara A."/>
            <person name="Yoshida Y."/>
            <person name="Fujiwara M."/>
            <person name="Mori M."/>
            <person name="Tomita M."/>
            <person name="Arakawa K."/>
        </authorList>
    </citation>
    <scope>NUCLEOTIDE SEQUENCE [LARGE SCALE GENOMIC DNA]</scope>
</reference>